<evidence type="ECO:0000256" key="4">
    <source>
        <dbReference type="ARBA" id="ARBA00022597"/>
    </source>
</evidence>
<protein>
    <submittedName>
        <fullName evidence="10">2-keto-3-deoxygluconate permease</fullName>
    </submittedName>
</protein>
<dbReference type="PROSITE" id="PS51257">
    <property type="entry name" value="PROKAR_LIPOPROTEIN"/>
    <property type="match status" value="1"/>
</dbReference>
<dbReference type="GO" id="GO:0016020">
    <property type="term" value="C:membrane"/>
    <property type="evidence" value="ECO:0007669"/>
    <property type="project" value="InterPro"/>
</dbReference>
<dbReference type="Proteomes" id="UP000823900">
    <property type="component" value="Unassembled WGS sequence"/>
</dbReference>
<evidence type="ECO:0000256" key="2">
    <source>
        <dbReference type="ARBA" id="ARBA00022448"/>
    </source>
</evidence>
<dbReference type="GO" id="GO:0015649">
    <property type="term" value="F:2-keto-3-deoxygluconate:proton symporter activity"/>
    <property type="evidence" value="ECO:0007669"/>
    <property type="project" value="InterPro"/>
</dbReference>
<evidence type="ECO:0000256" key="3">
    <source>
        <dbReference type="ARBA" id="ARBA00022475"/>
    </source>
</evidence>
<feature type="transmembrane region" description="Helical" evidence="9">
    <location>
        <begin position="75"/>
        <end position="94"/>
    </location>
</feature>
<evidence type="ECO:0000256" key="5">
    <source>
        <dbReference type="ARBA" id="ARBA00022692"/>
    </source>
</evidence>
<proteinExistence type="inferred from homology"/>
<organism evidence="10 11">
    <name type="scientific">Candidatus Lachnoclostridium stercoravium</name>
    <dbReference type="NCBI Taxonomy" id="2838633"/>
    <lineage>
        <taxon>Bacteria</taxon>
        <taxon>Bacillati</taxon>
        <taxon>Bacillota</taxon>
        <taxon>Clostridia</taxon>
        <taxon>Lachnospirales</taxon>
        <taxon>Lachnospiraceae</taxon>
    </lineage>
</organism>
<evidence type="ECO:0000313" key="10">
    <source>
        <dbReference type="EMBL" id="HJA70380.1"/>
    </source>
</evidence>
<keyword evidence="2" id="KW-0813">Transport</keyword>
<feature type="transmembrane region" description="Helical" evidence="9">
    <location>
        <begin position="193"/>
        <end position="212"/>
    </location>
</feature>
<reference evidence="10" key="2">
    <citation type="submission" date="2021-04" db="EMBL/GenBank/DDBJ databases">
        <authorList>
            <person name="Gilroy R."/>
        </authorList>
    </citation>
    <scope>NUCLEOTIDE SEQUENCE</scope>
    <source>
        <strain evidence="10">CHK178-16964</strain>
    </source>
</reference>
<evidence type="ECO:0000256" key="1">
    <source>
        <dbReference type="ARBA" id="ARBA00006430"/>
    </source>
</evidence>
<evidence type="ECO:0000256" key="6">
    <source>
        <dbReference type="ARBA" id="ARBA00022847"/>
    </source>
</evidence>
<evidence type="ECO:0000256" key="9">
    <source>
        <dbReference type="SAM" id="Phobius"/>
    </source>
</evidence>
<evidence type="ECO:0000256" key="7">
    <source>
        <dbReference type="ARBA" id="ARBA00022989"/>
    </source>
</evidence>
<comment type="similarity">
    <text evidence="1">Belongs to the KdgT transporter family.</text>
</comment>
<keyword evidence="6" id="KW-0769">Symport</keyword>
<evidence type="ECO:0000313" key="11">
    <source>
        <dbReference type="Proteomes" id="UP000823900"/>
    </source>
</evidence>
<feature type="transmembrane region" description="Helical" evidence="9">
    <location>
        <begin position="162"/>
        <end position="181"/>
    </location>
</feature>
<keyword evidence="7 9" id="KW-1133">Transmembrane helix</keyword>
<dbReference type="InterPro" id="IPR004684">
    <property type="entry name" value="2keto-3dGluconate_permease"/>
</dbReference>
<keyword evidence="4" id="KW-0762">Sugar transport</keyword>
<feature type="transmembrane region" description="Helical" evidence="9">
    <location>
        <begin position="218"/>
        <end position="241"/>
    </location>
</feature>
<reference evidence="10" key="1">
    <citation type="journal article" date="2021" name="PeerJ">
        <title>Extensive microbial diversity within the chicken gut microbiome revealed by metagenomics and culture.</title>
        <authorList>
            <person name="Gilroy R."/>
            <person name="Ravi A."/>
            <person name="Getino M."/>
            <person name="Pursley I."/>
            <person name="Horton D.L."/>
            <person name="Alikhan N.F."/>
            <person name="Baker D."/>
            <person name="Gharbi K."/>
            <person name="Hall N."/>
            <person name="Watson M."/>
            <person name="Adriaenssens E.M."/>
            <person name="Foster-Nyarko E."/>
            <person name="Jarju S."/>
            <person name="Secka A."/>
            <person name="Antonio M."/>
            <person name="Oren A."/>
            <person name="Chaudhuri R.R."/>
            <person name="La Ragione R."/>
            <person name="Hildebrand F."/>
            <person name="Pallen M.J."/>
        </authorList>
    </citation>
    <scope>NUCLEOTIDE SEQUENCE</scope>
    <source>
        <strain evidence="10">CHK178-16964</strain>
    </source>
</reference>
<name>A0A9D2HF24_9FIRM</name>
<feature type="transmembrane region" description="Helical" evidence="9">
    <location>
        <begin position="41"/>
        <end position="63"/>
    </location>
</feature>
<feature type="transmembrane region" description="Helical" evidence="9">
    <location>
        <begin position="100"/>
        <end position="123"/>
    </location>
</feature>
<evidence type="ECO:0000256" key="8">
    <source>
        <dbReference type="ARBA" id="ARBA00023136"/>
    </source>
</evidence>
<gene>
    <name evidence="10" type="ORF">IAA07_02215</name>
</gene>
<sequence length="330" mass="34361">MRIVDTIRKFPAGMQVIPLLLACTMNTFVPEALQIGGFTSGLFSSAGAATAVGMFMFCTGATIDIKQAGEPFAKGFVMLVVKYVIGMVLGVMLGKVFGPAGVLGITPLAVIGAVTNSNGVMYGTLAKKYGVPNDLGAMAPLALNDGPFLTMIALGASGLADIPVMSLVAALVPLFLGMLLANLDIKIREMCENAAPFLIPFNGWTLGAGMTWNAVLEAGIPGIILGLVTLISTGIGTMFIFNMIFRRNKRPLATGVGVGNTAGNAISTPKFVAEADPSLQSVVPVATAQIATSCVVTAILCPMLAAWCDKMITKKYGELDRSEFGDAPEW</sequence>
<dbReference type="EMBL" id="DWZA01000020">
    <property type="protein sequence ID" value="HJA70380.1"/>
    <property type="molecule type" value="Genomic_DNA"/>
</dbReference>
<comment type="caution">
    <text evidence="10">The sequence shown here is derived from an EMBL/GenBank/DDBJ whole genome shotgun (WGS) entry which is preliminary data.</text>
</comment>
<dbReference type="AlphaFoldDB" id="A0A9D2HF24"/>
<keyword evidence="8 9" id="KW-0472">Membrane</keyword>
<dbReference type="Pfam" id="PF03812">
    <property type="entry name" value="KdgT"/>
    <property type="match status" value="1"/>
</dbReference>
<keyword evidence="3" id="KW-1003">Cell membrane</keyword>
<keyword evidence="5 9" id="KW-0812">Transmembrane</keyword>
<accession>A0A9D2HF24</accession>